<evidence type="ECO:0000313" key="1">
    <source>
        <dbReference type="EMBL" id="MFC3551743.1"/>
    </source>
</evidence>
<gene>
    <name evidence="1" type="ORF">ACFOLC_12060</name>
</gene>
<name>A0ABV7RU67_9GAMM</name>
<proteinExistence type="predicted"/>
<sequence length="61" mass="6716">MTLHNLTLDNVSDDALMARMYELARGGDHGTVESMQLDAAIYARLAETYGEASQQEDRQAA</sequence>
<dbReference type="EMBL" id="JBHRXK010000005">
    <property type="protein sequence ID" value="MFC3551743.1"/>
    <property type="molecule type" value="Genomic_DNA"/>
</dbReference>
<protein>
    <submittedName>
        <fullName evidence="1">Uncharacterized protein</fullName>
    </submittedName>
</protein>
<evidence type="ECO:0000313" key="2">
    <source>
        <dbReference type="Proteomes" id="UP001595740"/>
    </source>
</evidence>
<organism evidence="1 2">
    <name type="scientific">Lysobacter cavernae</name>
    <dbReference type="NCBI Taxonomy" id="1685901"/>
    <lineage>
        <taxon>Bacteria</taxon>
        <taxon>Pseudomonadati</taxon>
        <taxon>Pseudomonadota</taxon>
        <taxon>Gammaproteobacteria</taxon>
        <taxon>Lysobacterales</taxon>
        <taxon>Lysobacteraceae</taxon>
        <taxon>Lysobacter</taxon>
    </lineage>
</organism>
<dbReference type="Proteomes" id="UP001595740">
    <property type="component" value="Unassembled WGS sequence"/>
</dbReference>
<dbReference type="RefSeq" id="WP_386759510.1">
    <property type="nucleotide sequence ID" value="NZ_JBHRXK010000005.1"/>
</dbReference>
<accession>A0ABV7RU67</accession>
<reference evidence="2" key="1">
    <citation type="journal article" date="2019" name="Int. J. Syst. Evol. Microbiol.">
        <title>The Global Catalogue of Microorganisms (GCM) 10K type strain sequencing project: providing services to taxonomists for standard genome sequencing and annotation.</title>
        <authorList>
            <consortium name="The Broad Institute Genomics Platform"/>
            <consortium name="The Broad Institute Genome Sequencing Center for Infectious Disease"/>
            <person name="Wu L."/>
            <person name="Ma J."/>
        </authorList>
    </citation>
    <scope>NUCLEOTIDE SEQUENCE [LARGE SCALE GENOMIC DNA]</scope>
    <source>
        <strain evidence="2">KCTC 42875</strain>
    </source>
</reference>
<comment type="caution">
    <text evidence="1">The sequence shown here is derived from an EMBL/GenBank/DDBJ whole genome shotgun (WGS) entry which is preliminary data.</text>
</comment>
<keyword evidence="2" id="KW-1185">Reference proteome</keyword>